<dbReference type="InterPro" id="IPR050723">
    <property type="entry name" value="CFA/CMAS"/>
</dbReference>
<evidence type="ECO:0000256" key="6">
    <source>
        <dbReference type="SAM" id="MobiDB-lite"/>
    </source>
</evidence>
<keyword evidence="2" id="KW-0489">Methyltransferase</keyword>
<dbReference type="PANTHER" id="PTHR43667">
    <property type="entry name" value="CYCLOPROPANE-FATTY-ACYL-PHOSPHOLIPID SYNTHASE"/>
    <property type="match status" value="1"/>
</dbReference>
<sequence length="447" mass="49005">MSLTDRDQGATSVPDTPPAGGRRSRTTVADVVRAVTMGDLPIRITGYDGSAVGPADAGITLAVRSERGLSYLLTAPGDLGMARAYVSGDLGLEGVHPGDPYEAFRVLRDDVRLRMPSLSEALTLVRGLGWERLRPPPAPPQEAQPRWKRVMSGLRHSRSRDSSAISHHYDVSNAFYERVLGPSMTYTCAVFRSPDDTLEQAQASKYDLVAAKLALKPGMRLLDVGCGWGGMVRHAAREYGVKALGVTLSKAQAEWAQAAIEREGLSELAEVRHMDYRDAPGEAFDAISSIGLTEHIGVRNYPAYFGALRDRLRPGGRLLNHCITRADNRAPHRSGAFIDRYVFPDGELAGPGRVISEVHDAGLEVHHEENLRQHYALTLAGWCRNLVEHWDFCVSEVGAGTARVWGLYMAGSRLAFERNNIQLHQVLATRNNPDGSNGYPLRPDWLP</sequence>
<name>A0A1N7F1Q5_9ACTN</name>
<keyword evidence="3" id="KW-0808">Transferase</keyword>
<dbReference type="SUPFAM" id="SSF53335">
    <property type="entry name" value="S-adenosyl-L-methionine-dependent methyltransferases"/>
    <property type="match status" value="1"/>
</dbReference>
<evidence type="ECO:0000256" key="2">
    <source>
        <dbReference type="ARBA" id="ARBA00022603"/>
    </source>
</evidence>
<dbReference type="PANTHER" id="PTHR43667:SF1">
    <property type="entry name" value="CYCLOPROPANE-FATTY-ACYL-PHOSPHOLIPID SYNTHASE"/>
    <property type="match status" value="1"/>
</dbReference>
<dbReference type="Pfam" id="PF02353">
    <property type="entry name" value="CMAS"/>
    <property type="match status" value="1"/>
</dbReference>
<dbReference type="GO" id="GO:0008168">
    <property type="term" value="F:methyltransferase activity"/>
    <property type="evidence" value="ECO:0007669"/>
    <property type="project" value="UniProtKB-KW"/>
</dbReference>
<comment type="similarity">
    <text evidence="1">Belongs to the CFA/CMAS family.</text>
</comment>
<evidence type="ECO:0000313" key="8">
    <source>
        <dbReference type="EMBL" id="SIR94145.1"/>
    </source>
</evidence>
<dbReference type="Gene3D" id="3.40.50.150">
    <property type="entry name" value="Vaccinia Virus protein VP39"/>
    <property type="match status" value="1"/>
</dbReference>
<dbReference type="GO" id="GO:0008610">
    <property type="term" value="P:lipid biosynthetic process"/>
    <property type="evidence" value="ECO:0007669"/>
    <property type="project" value="InterPro"/>
</dbReference>
<feature type="domain" description="Polyketide synthase-like methyltransferase" evidence="7">
    <location>
        <begin position="175"/>
        <end position="410"/>
    </location>
</feature>
<protein>
    <submittedName>
        <fullName evidence="8">Cyclopropane-fatty-acyl-phospholipid synthase</fullName>
    </submittedName>
</protein>
<keyword evidence="4" id="KW-0949">S-adenosyl-L-methionine</keyword>
<dbReference type="GO" id="GO:0032259">
    <property type="term" value="P:methylation"/>
    <property type="evidence" value="ECO:0007669"/>
    <property type="project" value="UniProtKB-KW"/>
</dbReference>
<dbReference type="InterPro" id="IPR029063">
    <property type="entry name" value="SAM-dependent_MTases_sf"/>
</dbReference>
<keyword evidence="5" id="KW-0443">Lipid metabolism</keyword>
<dbReference type="AlphaFoldDB" id="A0A1N7F1Q5"/>
<evidence type="ECO:0000256" key="1">
    <source>
        <dbReference type="ARBA" id="ARBA00010815"/>
    </source>
</evidence>
<dbReference type="CDD" id="cd02440">
    <property type="entry name" value="AdoMet_MTases"/>
    <property type="match status" value="1"/>
</dbReference>
<dbReference type="InterPro" id="IPR003333">
    <property type="entry name" value="CMAS"/>
</dbReference>
<accession>A0A1N7F1Q5</accession>
<dbReference type="RefSeq" id="WP_076473767.1">
    <property type="nucleotide sequence ID" value="NZ_FTNF01000029.1"/>
</dbReference>
<dbReference type="Proteomes" id="UP000186004">
    <property type="component" value="Unassembled WGS sequence"/>
</dbReference>
<proteinExistence type="inferred from homology"/>
<evidence type="ECO:0000256" key="5">
    <source>
        <dbReference type="ARBA" id="ARBA00023098"/>
    </source>
</evidence>
<dbReference type="PIRSF" id="PIRSF003085">
    <property type="entry name" value="CMAS"/>
    <property type="match status" value="1"/>
</dbReference>
<dbReference type="STRING" id="1198245.SAMN05444858_12948"/>
<feature type="region of interest" description="Disordered" evidence="6">
    <location>
        <begin position="1"/>
        <end position="26"/>
    </location>
</feature>
<evidence type="ECO:0000259" key="7">
    <source>
        <dbReference type="SMART" id="SM00828"/>
    </source>
</evidence>
<dbReference type="EMBL" id="FTNF01000029">
    <property type="protein sequence ID" value="SIR94145.1"/>
    <property type="molecule type" value="Genomic_DNA"/>
</dbReference>
<reference evidence="8 9" key="1">
    <citation type="submission" date="2017-01" db="EMBL/GenBank/DDBJ databases">
        <authorList>
            <person name="Mah S.A."/>
            <person name="Swanson W.J."/>
            <person name="Moy G.W."/>
            <person name="Vacquier V.D."/>
        </authorList>
    </citation>
    <scope>NUCLEOTIDE SEQUENCE [LARGE SCALE GENOMIC DNA]</scope>
    <source>
        <strain evidence="8 9">DSM 45758</strain>
    </source>
</reference>
<dbReference type="OrthoDB" id="9782855at2"/>
<evidence type="ECO:0000313" key="9">
    <source>
        <dbReference type="Proteomes" id="UP000186004"/>
    </source>
</evidence>
<organism evidence="8 9">
    <name type="scientific">Micromonospora avicenniae</name>
    <dbReference type="NCBI Taxonomy" id="1198245"/>
    <lineage>
        <taxon>Bacteria</taxon>
        <taxon>Bacillati</taxon>
        <taxon>Actinomycetota</taxon>
        <taxon>Actinomycetes</taxon>
        <taxon>Micromonosporales</taxon>
        <taxon>Micromonosporaceae</taxon>
        <taxon>Micromonospora</taxon>
    </lineage>
</organism>
<evidence type="ECO:0000256" key="4">
    <source>
        <dbReference type="ARBA" id="ARBA00022691"/>
    </source>
</evidence>
<dbReference type="SMART" id="SM00828">
    <property type="entry name" value="PKS_MT"/>
    <property type="match status" value="1"/>
</dbReference>
<dbReference type="InterPro" id="IPR020803">
    <property type="entry name" value="MeTfrase_dom"/>
</dbReference>
<keyword evidence="9" id="KW-1185">Reference proteome</keyword>
<evidence type="ECO:0000256" key="3">
    <source>
        <dbReference type="ARBA" id="ARBA00022679"/>
    </source>
</evidence>
<gene>
    <name evidence="8" type="ORF">SAMN05444858_12948</name>
</gene>